<protein>
    <submittedName>
        <fullName evidence="3 4">Uncharacterized protein LOC115875964</fullName>
    </submittedName>
</protein>
<dbReference type="KEGG" id="soy:115875964"/>
<accession>A0A6J2X8A2</accession>
<gene>
    <name evidence="3 4 5" type="primary">LOC115875964</name>
</gene>
<keyword evidence="2" id="KW-1185">Reference proteome</keyword>
<dbReference type="Proteomes" id="UP000504635">
    <property type="component" value="Unplaced"/>
</dbReference>
<dbReference type="RefSeq" id="XP_030747439.1">
    <property type="nucleotide sequence ID" value="XM_030891579.1"/>
</dbReference>
<dbReference type="RefSeq" id="XP_030747438.1">
    <property type="nucleotide sequence ID" value="XM_030891578.1"/>
</dbReference>
<dbReference type="RefSeq" id="XP_030747437.1">
    <property type="nucleotide sequence ID" value="XM_030891577.1"/>
</dbReference>
<name>A0A6J2X8A2_SITOR</name>
<proteinExistence type="predicted"/>
<organism evidence="2 3">
    <name type="scientific">Sitophilus oryzae</name>
    <name type="common">Rice weevil</name>
    <name type="synonym">Curculio oryzae</name>
    <dbReference type="NCBI Taxonomy" id="7048"/>
    <lineage>
        <taxon>Eukaryota</taxon>
        <taxon>Metazoa</taxon>
        <taxon>Ecdysozoa</taxon>
        <taxon>Arthropoda</taxon>
        <taxon>Hexapoda</taxon>
        <taxon>Insecta</taxon>
        <taxon>Pterygota</taxon>
        <taxon>Neoptera</taxon>
        <taxon>Endopterygota</taxon>
        <taxon>Coleoptera</taxon>
        <taxon>Polyphaga</taxon>
        <taxon>Cucujiformia</taxon>
        <taxon>Curculionidae</taxon>
        <taxon>Dryophthorinae</taxon>
        <taxon>Sitophilus</taxon>
    </lineage>
</organism>
<evidence type="ECO:0000313" key="2">
    <source>
        <dbReference type="Proteomes" id="UP000504635"/>
    </source>
</evidence>
<sequence>MEANKEVTINCDLLDDNTGDSDLIIDEDYYDIPEKNVISSDHEMEKNVNNSNEVLKLNNYIGIKSEETNLSRVSPIVICDSEDSDVQDMKKSCTHSISQNKICPGDTKRKVKDTLKNSSKCISKLKEEVVKLKNKLSSGTQMVEKNETEDNQLGDDEPKKYKCPLCPYSSSFSSTIFHFKVHGKKHDQLQGVFECPICHVYVKKLPRHAKYHLKSVMPRRRREKKYVSRLKQKCSITNYEPQVEIKIKNDKFYLK</sequence>
<feature type="coiled-coil region" evidence="1">
    <location>
        <begin position="115"/>
        <end position="142"/>
    </location>
</feature>
<dbReference type="GeneID" id="115875964"/>
<dbReference type="Gene3D" id="3.30.160.60">
    <property type="entry name" value="Classic Zinc Finger"/>
    <property type="match status" value="1"/>
</dbReference>
<keyword evidence="1" id="KW-0175">Coiled coil</keyword>
<dbReference type="AlphaFoldDB" id="A0A6J2X8A2"/>
<evidence type="ECO:0000313" key="3">
    <source>
        <dbReference type="RefSeq" id="XP_030747437.1"/>
    </source>
</evidence>
<evidence type="ECO:0000313" key="5">
    <source>
        <dbReference type="RefSeq" id="XP_030747439.1"/>
    </source>
</evidence>
<evidence type="ECO:0000256" key="1">
    <source>
        <dbReference type="SAM" id="Coils"/>
    </source>
</evidence>
<evidence type="ECO:0000313" key="4">
    <source>
        <dbReference type="RefSeq" id="XP_030747438.1"/>
    </source>
</evidence>
<reference evidence="3 4" key="1">
    <citation type="submission" date="2025-04" db="UniProtKB">
        <authorList>
            <consortium name="RefSeq"/>
        </authorList>
    </citation>
    <scope>IDENTIFICATION</scope>
    <source>
        <tissue evidence="3 4">Gonads</tissue>
    </source>
</reference>